<name>A0A2S9ICI0_9GAMM</name>
<dbReference type="Pfam" id="PF11162">
    <property type="entry name" value="DUF2946"/>
    <property type="match status" value="1"/>
</dbReference>
<dbReference type="Proteomes" id="UP000239181">
    <property type="component" value="Unassembled WGS sequence"/>
</dbReference>
<evidence type="ECO:0008006" key="5">
    <source>
        <dbReference type="Google" id="ProtNLM"/>
    </source>
</evidence>
<protein>
    <recommendedName>
        <fullName evidence="5">DUF2946 domain-containing protein</fullName>
    </recommendedName>
</protein>
<dbReference type="AlphaFoldDB" id="A0A2S9ICI0"/>
<evidence type="ECO:0000313" key="4">
    <source>
        <dbReference type="Proteomes" id="UP000239181"/>
    </source>
</evidence>
<accession>A0A2S9ICI0</accession>
<keyword evidence="2" id="KW-1133">Transmembrane helix</keyword>
<reference evidence="3 4" key="1">
    <citation type="submission" date="2017-10" db="EMBL/GenBank/DDBJ databases">
        <title>Draft genome of two endophytic bacteria isolated from 'guarana' Paullinia cupana (Mart.) Ducke.</title>
        <authorList>
            <person name="Siqueira K.A."/>
            <person name="Liotti R.G."/>
            <person name="Mendes T.A."/>
            <person name="Soares M.A."/>
        </authorList>
    </citation>
    <scope>NUCLEOTIDE SEQUENCE [LARGE SCALE GENOMIC DNA]</scope>
    <source>
        <strain evidence="3 4">342</strain>
    </source>
</reference>
<gene>
    <name evidence="3" type="ORF">CQW29_10795</name>
</gene>
<feature type="region of interest" description="Disordered" evidence="1">
    <location>
        <begin position="35"/>
        <end position="60"/>
    </location>
</feature>
<proteinExistence type="predicted"/>
<feature type="region of interest" description="Disordered" evidence="1">
    <location>
        <begin position="95"/>
        <end position="115"/>
    </location>
</feature>
<sequence>MPAFIAVLAILMLFIAPEVSKTLAQWRAANAIMAQGEQADSGPDDSMQADGMSDGALPDHSIPVRDTQHAVAHDASMPMHHMASGMAHHTMPAVNTEGSAKKSPSMSDHNSSQPVTGGMATMDDLACGYCELLVHFPFMIWVLIPLIWLLCTSTRAPPVRLVVSFFATFLPGCCLPRAPPAH</sequence>
<feature type="transmembrane region" description="Helical" evidence="2">
    <location>
        <begin position="132"/>
        <end position="151"/>
    </location>
</feature>
<keyword evidence="2" id="KW-0812">Transmembrane</keyword>
<evidence type="ECO:0000256" key="2">
    <source>
        <dbReference type="SAM" id="Phobius"/>
    </source>
</evidence>
<evidence type="ECO:0000256" key="1">
    <source>
        <dbReference type="SAM" id="MobiDB-lite"/>
    </source>
</evidence>
<dbReference type="EMBL" id="PDET01000006">
    <property type="protein sequence ID" value="PRD15486.1"/>
    <property type="molecule type" value="Genomic_DNA"/>
</dbReference>
<comment type="caution">
    <text evidence="3">The sequence shown here is derived from an EMBL/GenBank/DDBJ whole genome shotgun (WGS) entry which is preliminary data.</text>
</comment>
<organism evidence="3 4">
    <name type="scientific">Pantoea coffeiphila</name>
    <dbReference type="NCBI Taxonomy" id="1465635"/>
    <lineage>
        <taxon>Bacteria</taxon>
        <taxon>Pseudomonadati</taxon>
        <taxon>Pseudomonadota</taxon>
        <taxon>Gammaproteobacteria</taxon>
        <taxon>Enterobacterales</taxon>
        <taxon>Erwiniaceae</taxon>
        <taxon>Pantoea</taxon>
    </lineage>
</organism>
<keyword evidence="4" id="KW-1185">Reference proteome</keyword>
<feature type="compositionally biased region" description="Polar residues" evidence="1">
    <location>
        <begin position="96"/>
        <end position="115"/>
    </location>
</feature>
<dbReference type="InterPro" id="IPR021333">
    <property type="entry name" value="DUF2946"/>
</dbReference>
<dbReference type="RefSeq" id="WP_234472031.1">
    <property type="nucleotide sequence ID" value="NZ_PDET01000006.1"/>
</dbReference>
<evidence type="ECO:0000313" key="3">
    <source>
        <dbReference type="EMBL" id="PRD15486.1"/>
    </source>
</evidence>
<keyword evidence="2" id="KW-0472">Membrane</keyword>